<dbReference type="Gene3D" id="1.20.58.1700">
    <property type="match status" value="1"/>
</dbReference>
<evidence type="ECO:0000313" key="4">
    <source>
        <dbReference type="Proteomes" id="UP000782610"/>
    </source>
</evidence>
<protein>
    <submittedName>
        <fullName evidence="3">Allophanate hydrolase</fullName>
        <ecNumber evidence="3">3.5.1.54</ecNumber>
    </submittedName>
</protein>
<dbReference type="Pfam" id="PF01425">
    <property type="entry name" value="Amidase"/>
    <property type="match status" value="1"/>
</dbReference>
<dbReference type="InterPro" id="IPR000120">
    <property type="entry name" value="Amidase"/>
</dbReference>
<feature type="domain" description="Amidase" evidence="1">
    <location>
        <begin position="13"/>
        <end position="425"/>
    </location>
</feature>
<dbReference type="PANTHER" id="PTHR11895">
    <property type="entry name" value="TRANSAMIDASE"/>
    <property type="match status" value="1"/>
</dbReference>
<dbReference type="InterPro" id="IPR023631">
    <property type="entry name" value="Amidase_dom"/>
</dbReference>
<dbReference type="NCBIfam" id="NF006043">
    <property type="entry name" value="PRK08186.1"/>
    <property type="match status" value="1"/>
</dbReference>
<reference evidence="3" key="1">
    <citation type="submission" date="2020-07" db="EMBL/GenBank/DDBJ databases">
        <title>Huge and variable diversity of episymbiotic CPR bacteria and DPANN archaea in groundwater ecosystems.</title>
        <authorList>
            <person name="He C.Y."/>
            <person name="Keren R."/>
            <person name="Whittaker M."/>
            <person name="Farag I.F."/>
            <person name="Doudna J."/>
            <person name="Cate J.H.D."/>
            <person name="Banfield J.F."/>
        </authorList>
    </citation>
    <scope>NUCLEOTIDE SEQUENCE</scope>
    <source>
        <strain evidence="3">NC_groundwater_1586_Pr3_B-0.1um_66_15</strain>
    </source>
</reference>
<accession>A0A933L1X7</accession>
<dbReference type="EMBL" id="JACRAF010000018">
    <property type="protein sequence ID" value="MBI4921258.1"/>
    <property type="molecule type" value="Genomic_DNA"/>
</dbReference>
<gene>
    <name evidence="3" type="primary">atzF</name>
    <name evidence="3" type="ORF">HY834_05875</name>
</gene>
<evidence type="ECO:0000259" key="2">
    <source>
        <dbReference type="Pfam" id="PF21986"/>
    </source>
</evidence>
<dbReference type="EC" id="3.5.1.54" evidence="3"/>
<comment type="caution">
    <text evidence="3">The sequence shown here is derived from an EMBL/GenBank/DDBJ whole genome shotgun (WGS) entry which is preliminary data.</text>
</comment>
<dbReference type="InterPro" id="IPR014085">
    <property type="entry name" value="Allophanate_hydrolase"/>
</dbReference>
<dbReference type="AlphaFoldDB" id="A0A933L1X7"/>
<sequence length="574" mass="59064">MQRRLVPDPTPTEAVRAAYRRFAEYADPALFISLKPEAAALAEAAALEAEGPAGKPLFGLTLAVKDNIDVAGLPTTAACPAFTYRPARSAFVVERLVAAGAIVIGKTNLDQFATGLVGVRSPCGVPRNALRPDLIPGGSSSGSAVAVAAGIVDFSLGTDTAGSGRIPAGMNGIVGLKPTLGLLSATGMVPACRTLDTMSVFARDVDLALRVTEIAAAYDEADAYSRKLPVPAQGAAPPSLRIGVPRPGQRQFFGDVAAEAAYAADLERLAAVGATIIELDFEPLHAVARLLYQGPWVAERYAATKTLIESDPAAFHPVTLQIIGAAKGLTAVSAFEAMYRLADLKRQTLPMLMSVDCLAVPTVPRMYTVAEVEADPIAVNSNLGTYTNFVNLLDLSAISVPVGKRSDGLPSSLTFIGPAGADSQLAAIGAAAMGAGLAGPLRAPPGRIEIAVIGAHLSGLPLNHELTALGGAFLRTVATTPDYRLYALPDTTPPKPGLLRVGKGQGVSIAAEIWSLDPAGFGTFVAKIPAPLGIGTLSFADGTAAKGFLVEAEAVSAARDISGFGGWRAFLAAR</sequence>
<dbReference type="Pfam" id="PF21986">
    <property type="entry name" value="AH_C"/>
    <property type="match status" value="1"/>
</dbReference>
<dbReference type="InterPro" id="IPR053844">
    <property type="entry name" value="AH_C"/>
</dbReference>
<dbReference type="Gene3D" id="3.90.1300.10">
    <property type="entry name" value="Amidase signature (AS) domain"/>
    <property type="match status" value="1"/>
</dbReference>
<dbReference type="Gene3D" id="3.10.490.10">
    <property type="entry name" value="Gamma-glutamyl cyclotransferase-like"/>
    <property type="match status" value="1"/>
</dbReference>
<keyword evidence="3" id="KW-0378">Hydrolase</keyword>
<organism evidence="3 4">
    <name type="scientific">Devosia nanyangense</name>
    <dbReference type="NCBI Taxonomy" id="1228055"/>
    <lineage>
        <taxon>Bacteria</taxon>
        <taxon>Pseudomonadati</taxon>
        <taxon>Pseudomonadota</taxon>
        <taxon>Alphaproteobacteria</taxon>
        <taxon>Hyphomicrobiales</taxon>
        <taxon>Devosiaceae</taxon>
        <taxon>Devosia</taxon>
    </lineage>
</organism>
<evidence type="ECO:0000259" key="1">
    <source>
        <dbReference type="Pfam" id="PF01425"/>
    </source>
</evidence>
<proteinExistence type="predicted"/>
<dbReference type="Proteomes" id="UP000782610">
    <property type="component" value="Unassembled WGS sequence"/>
</dbReference>
<dbReference type="InterPro" id="IPR036928">
    <property type="entry name" value="AS_sf"/>
</dbReference>
<dbReference type="NCBIfam" id="TIGR02713">
    <property type="entry name" value="allophanate_hyd"/>
    <property type="match status" value="1"/>
</dbReference>
<feature type="domain" description="Allophanate hydrolase C-terminal" evidence="2">
    <location>
        <begin position="448"/>
        <end position="572"/>
    </location>
</feature>
<dbReference type="PANTHER" id="PTHR11895:SF169">
    <property type="entry name" value="GLUTAMYL-TRNA(GLN) AMIDOTRANSFERASE"/>
    <property type="match status" value="1"/>
</dbReference>
<dbReference type="GO" id="GO:0004039">
    <property type="term" value="F:allophanate hydrolase activity"/>
    <property type="evidence" value="ECO:0007669"/>
    <property type="project" value="UniProtKB-EC"/>
</dbReference>
<dbReference type="SUPFAM" id="SSF75304">
    <property type="entry name" value="Amidase signature (AS) enzymes"/>
    <property type="match status" value="1"/>
</dbReference>
<name>A0A933L1X7_9HYPH</name>
<evidence type="ECO:0000313" key="3">
    <source>
        <dbReference type="EMBL" id="MBI4921258.1"/>
    </source>
</evidence>